<dbReference type="KEGG" id="cser:CCO03_08535"/>
<organism evidence="1 2">
    <name type="scientific">Comamonas serinivorans</name>
    <dbReference type="NCBI Taxonomy" id="1082851"/>
    <lineage>
        <taxon>Bacteria</taxon>
        <taxon>Pseudomonadati</taxon>
        <taxon>Pseudomonadota</taxon>
        <taxon>Betaproteobacteria</taxon>
        <taxon>Burkholderiales</taxon>
        <taxon>Comamonadaceae</taxon>
        <taxon>Comamonas</taxon>
    </lineage>
</organism>
<accession>A0A1Y0EM41</accession>
<dbReference type="AlphaFoldDB" id="A0A1Y0EM41"/>
<evidence type="ECO:0000313" key="2">
    <source>
        <dbReference type="Proteomes" id="UP000196138"/>
    </source>
</evidence>
<dbReference type="Proteomes" id="UP000196138">
    <property type="component" value="Chromosome"/>
</dbReference>
<dbReference type="EMBL" id="CP021455">
    <property type="protein sequence ID" value="ARU04715.1"/>
    <property type="molecule type" value="Genomic_DNA"/>
</dbReference>
<name>A0A1Y0EM41_9BURK</name>
<keyword evidence="2" id="KW-1185">Reference proteome</keyword>
<evidence type="ECO:0000313" key="1">
    <source>
        <dbReference type="EMBL" id="ARU04715.1"/>
    </source>
</evidence>
<gene>
    <name evidence="1" type="ORF">CCO03_08535</name>
</gene>
<proteinExistence type="predicted"/>
<reference evidence="1 2" key="1">
    <citation type="submission" date="2017-05" db="EMBL/GenBank/DDBJ databases">
        <authorList>
            <person name="Song R."/>
            <person name="Chenine A.L."/>
            <person name="Ruprecht R.M."/>
        </authorList>
    </citation>
    <scope>NUCLEOTIDE SEQUENCE [LARGE SCALE GENOMIC DNA]</scope>
    <source>
        <strain evidence="1 2">DSM 26136</strain>
    </source>
</reference>
<sequence length="102" mass="11642">MTSEHADPFRPIGQPEQRIYDRLIAEQALRGKREADAWLEAELRAMWEVARDCCLESGKKPLEMAQVRKAEMSACGHSDYAAQWAYGLSEAIYKQPRLMIAT</sequence>
<protein>
    <submittedName>
        <fullName evidence="1">Uncharacterized protein</fullName>
    </submittedName>
</protein>